<keyword evidence="1" id="KW-0472">Membrane</keyword>
<evidence type="ECO:0000313" key="4">
    <source>
        <dbReference type="Proteomes" id="UP001597079"/>
    </source>
</evidence>
<keyword evidence="4" id="KW-1185">Reference proteome</keyword>
<evidence type="ECO:0000313" key="3">
    <source>
        <dbReference type="EMBL" id="MFD1673330.1"/>
    </source>
</evidence>
<keyword evidence="1" id="KW-0812">Transmembrane</keyword>
<accession>A0ABW4JDW0</accession>
<name>A0ABW4JDW0_9BACL</name>
<sequence>MKSRNVLMAIFGIWFIISPWALGFSSHVGAIWTSVILGAVLLIVSVWAALLKNAGGVGVWQSWVNLILGIWFIIQPLTMSLGTADDWVSIILGAITIILAIWNMSDKSNDHAQTASHQQ</sequence>
<feature type="transmembrane region" description="Helical" evidence="1">
    <location>
        <begin position="7"/>
        <end position="24"/>
    </location>
</feature>
<dbReference type="RefSeq" id="WP_377940694.1">
    <property type="nucleotide sequence ID" value="NZ_JBHUCX010000004.1"/>
</dbReference>
<organism evidence="3 4">
    <name type="scientific">Alicyclobacillus fodiniaquatilis</name>
    <dbReference type="NCBI Taxonomy" id="1661150"/>
    <lineage>
        <taxon>Bacteria</taxon>
        <taxon>Bacillati</taxon>
        <taxon>Bacillota</taxon>
        <taxon>Bacilli</taxon>
        <taxon>Bacillales</taxon>
        <taxon>Alicyclobacillaceae</taxon>
        <taxon>Alicyclobacillus</taxon>
    </lineage>
</organism>
<protein>
    <submittedName>
        <fullName evidence="3">SPW repeat protein</fullName>
    </submittedName>
</protein>
<reference evidence="4" key="1">
    <citation type="journal article" date="2019" name="Int. J. Syst. Evol. Microbiol.">
        <title>The Global Catalogue of Microorganisms (GCM) 10K type strain sequencing project: providing services to taxonomists for standard genome sequencing and annotation.</title>
        <authorList>
            <consortium name="The Broad Institute Genomics Platform"/>
            <consortium name="The Broad Institute Genome Sequencing Center for Infectious Disease"/>
            <person name="Wu L."/>
            <person name="Ma J."/>
        </authorList>
    </citation>
    <scope>NUCLEOTIDE SEQUENCE [LARGE SCALE GENOMIC DNA]</scope>
    <source>
        <strain evidence="4">CGMCC 1.12286</strain>
    </source>
</reference>
<dbReference type="InterPro" id="IPR005530">
    <property type="entry name" value="SPW"/>
</dbReference>
<dbReference type="Pfam" id="PF03779">
    <property type="entry name" value="SPW"/>
    <property type="match status" value="1"/>
</dbReference>
<keyword evidence="1" id="KW-1133">Transmembrane helix</keyword>
<dbReference type="Proteomes" id="UP001597079">
    <property type="component" value="Unassembled WGS sequence"/>
</dbReference>
<feature type="transmembrane region" description="Helical" evidence="1">
    <location>
        <begin position="63"/>
        <end position="81"/>
    </location>
</feature>
<comment type="caution">
    <text evidence="3">The sequence shown here is derived from an EMBL/GenBank/DDBJ whole genome shotgun (WGS) entry which is preliminary data.</text>
</comment>
<feature type="domain" description="SPW repeat-containing integral membrane" evidence="2">
    <location>
        <begin position="5"/>
        <end position="100"/>
    </location>
</feature>
<gene>
    <name evidence="3" type="ORF">ACFSB2_01155</name>
</gene>
<feature type="transmembrane region" description="Helical" evidence="1">
    <location>
        <begin position="87"/>
        <end position="104"/>
    </location>
</feature>
<dbReference type="EMBL" id="JBHUCX010000004">
    <property type="protein sequence ID" value="MFD1673330.1"/>
    <property type="molecule type" value="Genomic_DNA"/>
</dbReference>
<proteinExistence type="predicted"/>
<evidence type="ECO:0000259" key="2">
    <source>
        <dbReference type="Pfam" id="PF03779"/>
    </source>
</evidence>
<evidence type="ECO:0000256" key="1">
    <source>
        <dbReference type="SAM" id="Phobius"/>
    </source>
</evidence>
<feature type="transmembrane region" description="Helical" evidence="1">
    <location>
        <begin position="30"/>
        <end position="51"/>
    </location>
</feature>